<organism evidence="1 2">
    <name type="scientific">Plakobranchus ocellatus</name>
    <dbReference type="NCBI Taxonomy" id="259542"/>
    <lineage>
        <taxon>Eukaryota</taxon>
        <taxon>Metazoa</taxon>
        <taxon>Spiralia</taxon>
        <taxon>Lophotrochozoa</taxon>
        <taxon>Mollusca</taxon>
        <taxon>Gastropoda</taxon>
        <taxon>Heterobranchia</taxon>
        <taxon>Euthyneura</taxon>
        <taxon>Panpulmonata</taxon>
        <taxon>Sacoglossa</taxon>
        <taxon>Placobranchoidea</taxon>
        <taxon>Plakobranchidae</taxon>
        <taxon>Plakobranchus</taxon>
    </lineage>
</organism>
<evidence type="ECO:0000313" key="2">
    <source>
        <dbReference type="Proteomes" id="UP000735302"/>
    </source>
</evidence>
<reference evidence="1 2" key="1">
    <citation type="journal article" date="2021" name="Elife">
        <title>Chloroplast acquisition without the gene transfer in kleptoplastic sea slugs, Plakobranchus ocellatus.</title>
        <authorList>
            <person name="Maeda T."/>
            <person name="Takahashi S."/>
            <person name="Yoshida T."/>
            <person name="Shimamura S."/>
            <person name="Takaki Y."/>
            <person name="Nagai Y."/>
            <person name="Toyoda A."/>
            <person name="Suzuki Y."/>
            <person name="Arimoto A."/>
            <person name="Ishii H."/>
            <person name="Satoh N."/>
            <person name="Nishiyama T."/>
            <person name="Hasebe M."/>
            <person name="Maruyama T."/>
            <person name="Minagawa J."/>
            <person name="Obokata J."/>
            <person name="Shigenobu S."/>
        </authorList>
    </citation>
    <scope>NUCLEOTIDE SEQUENCE [LARGE SCALE GENOMIC DNA]</scope>
</reference>
<sequence>MTRSLLQHDNRSALTRVAMAREIITSFREITLSDSLHFYGIATLEILGSILRILFSLFSSWGSSFTSSRPSSPKTLSVALGGAVVEEIASKQRSQVFDPLSANNMECH</sequence>
<dbReference type="AlphaFoldDB" id="A0AAV4CCN3"/>
<dbReference type="Proteomes" id="UP000735302">
    <property type="component" value="Unassembled WGS sequence"/>
</dbReference>
<comment type="caution">
    <text evidence="1">The sequence shown here is derived from an EMBL/GenBank/DDBJ whole genome shotgun (WGS) entry which is preliminary data.</text>
</comment>
<gene>
    <name evidence="1" type="ORF">PoB_005701000</name>
</gene>
<evidence type="ECO:0000313" key="1">
    <source>
        <dbReference type="EMBL" id="GFO30505.1"/>
    </source>
</evidence>
<name>A0AAV4CCN3_9GAST</name>
<keyword evidence="2" id="KW-1185">Reference proteome</keyword>
<proteinExistence type="predicted"/>
<dbReference type="EMBL" id="BLXT01006238">
    <property type="protein sequence ID" value="GFO30505.1"/>
    <property type="molecule type" value="Genomic_DNA"/>
</dbReference>
<accession>A0AAV4CCN3</accession>
<protein>
    <submittedName>
        <fullName evidence="1">Uncharacterized protein</fullName>
    </submittedName>
</protein>